<gene>
    <name evidence="3" type="ORF">FB470_002950</name>
</gene>
<sequence>MKPRRILEAAESLRALDPATTAVARGLRKVVGHGAADRLLRGAWLGHPVHPLLVTLPIGAWTSAAVLDLTGQPATARRLVTIGLAATPPTVLTGLAEFSGLDAEQRRVGAIHALSNTVAAGCFLAANRSGRTAAARMWGLGGLLALTAGGALGGHLSYAQGAGVRRWSSLHAVGE</sequence>
<organism evidence="3 4">
    <name type="scientific">Amycolatopsis thermophila</name>
    <dbReference type="NCBI Taxonomy" id="206084"/>
    <lineage>
        <taxon>Bacteria</taxon>
        <taxon>Bacillati</taxon>
        <taxon>Actinomycetota</taxon>
        <taxon>Actinomycetes</taxon>
        <taxon>Pseudonocardiales</taxon>
        <taxon>Pseudonocardiaceae</taxon>
        <taxon>Amycolatopsis</taxon>
    </lineage>
</organism>
<dbReference type="Proteomes" id="UP001229651">
    <property type="component" value="Unassembled WGS sequence"/>
</dbReference>
<protein>
    <submittedName>
        <fullName evidence="3">Membrane protein</fullName>
    </submittedName>
</protein>
<keyword evidence="1" id="KW-0472">Membrane</keyword>
<proteinExistence type="predicted"/>
<keyword evidence="1" id="KW-1133">Transmembrane helix</keyword>
<accession>A0ABU0EUJ3</accession>
<keyword evidence="1" id="KW-0812">Transmembrane</keyword>
<feature type="transmembrane region" description="Helical" evidence="1">
    <location>
        <begin position="137"/>
        <end position="158"/>
    </location>
</feature>
<evidence type="ECO:0000259" key="2">
    <source>
        <dbReference type="Pfam" id="PF09990"/>
    </source>
</evidence>
<dbReference type="InterPro" id="IPR019251">
    <property type="entry name" value="DUF2231_TM"/>
</dbReference>
<dbReference type="EMBL" id="JAUSUT010000001">
    <property type="protein sequence ID" value="MDQ0378956.1"/>
    <property type="molecule type" value="Genomic_DNA"/>
</dbReference>
<feature type="domain" description="DUF2231" evidence="2">
    <location>
        <begin position="46"/>
        <end position="165"/>
    </location>
</feature>
<evidence type="ECO:0000313" key="4">
    <source>
        <dbReference type="Proteomes" id="UP001229651"/>
    </source>
</evidence>
<keyword evidence="4" id="KW-1185">Reference proteome</keyword>
<comment type="caution">
    <text evidence="3">The sequence shown here is derived from an EMBL/GenBank/DDBJ whole genome shotgun (WGS) entry which is preliminary data.</text>
</comment>
<dbReference type="Pfam" id="PF09990">
    <property type="entry name" value="DUF2231"/>
    <property type="match status" value="1"/>
</dbReference>
<reference evidence="3 4" key="1">
    <citation type="submission" date="2023-07" db="EMBL/GenBank/DDBJ databases">
        <title>Sequencing the genomes of 1000 actinobacteria strains.</title>
        <authorList>
            <person name="Klenk H.-P."/>
        </authorList>
    </citation>
    <scope>NUCLEOTIDE SEQUENCE [LARGE SCALE GENOMIC DNA]</scope>
    <source>
        <strain evidence="3 4">DSM 45805</strain>
    </source>
</reference>
<name>A0ABU0EUJ3_9PSEU</name>
<evidence type="ECO:0000313" key="3">
    <source>
        <dbReference type="EMBL" id="MDQ0378956.1"/>
    </source>
</evidence>
<evidence type="ECO:0000256" key="1">
    <source>
        <dbReference type="SAM" id="Phobius"/>
    </source>
</evidence>
<dbReference type="RefSeq" id="WP_306992029.1">
    <property type="nucleotide sequence ID" value="NZ_JAUSUT010000001.1"/>
</dbReference>